<keyword evidence="3" id="KW-1185">Reference proteome</keyword>
<organism evidence="2 3">
    <name type="scientific">Caerostris darwini</name>
    <dbReference type="NCBI Taxonomy" id="1538125"/>
    <lineage>
        <taxon>Eukaryota</taxon>
        <taxon>Metazoa</taxon>
        <taxon>Ecdysozoa</taxon>
        <taxon>Arthropoda</taxon>
        <taxon>Chelicerata</taxon>
        <taxon>Arachnida</taxon>
        <taxon>Araneae</taxon>
        <taxon>Araneomorphae</taxon>
        <taxon>Entelegynae</taxon>
        <taxon>Araneoidea</taxon>
        <taxon>Araneidae</taxon>
        <taxon>Caerostris</taxon>
    </lineage>
</organism>
<protein>
    <submittedName>
        <fullName evidence="2">Uncharacterized protein</fullName>
    </submittedName>
</protein>
<dbReference type="AlphaFoldDB" id="A0AAV4MV88"/>
<gene>
    <name evidence="2" type="ORF">CDAR_418621</name>
</gene>
<name>A0AAV4MV88_9ARAC</name>
<dbReference type="EMBL" id="BPLQ01000920">
    <property type="protein sequence ID" value="GIX76314.1"/>
    <property type="molecule type" value="Genomic_DNA"/>
</dbReference>
<evidence type="ECO:0000256" key="1">
    <source>
        <dbReference type="SAM" id="Phobius"/>
    </source>
</evidence>
<keyword evidence="1" id="KW-0472">Membrane</keyword>
<proteinExistence type="predicted"/>
<dbReference type="Proteomes" id="UP001054837">
    <property type="component" value="Unassembled WGS sequence"/>
</dbReference>
<reference evidence="2 3" key="1">
    <citation type="submission" date="2021-06" db="EMBL/GenBank/DDBJ databases">
        <title>Caerostris darwini draft genome.</title>
        <authorList>
            <person name="Kono N."/>
            <person name="Arakawa K."/>
        </authorList>
    </citation>
    <scope>NUCLEOTIDE SEQUENCE [LARGE SCALE GENOMIC DNA]</scope>
</reference>
<accession>A0AAV4MV88</accession>
<sequence length="86" mass="9615">MEPSFCYKIVVSCSVMALATFMIVKPWPYSLLFAENNVVSPTQQIVLRNSVTLNGLTNQNNLVNTVDENAMDNSVILNSMVNLTFR</sequence>
<feature type="transmembrane region" description="Helical" evidence="1">
    <location>
        <begin position="5"/>
        <end position="24"/>
    </location>
</feature>
<evidence type="ECO:0000313" key="2">
    <source>
        <dbReference type="EMBL" id="GIX76314.1"/>
    </source>
</evidence>
<keyword evidence="1" id="KW-0812">Transmembrane</keyword>
<comment type="caution">
    <text evidence="2">The sequence shown here is derived from an EMBL/GenBank/DDBJ whole genome shotgun (WGS) entry which is preliminary data.</text>
</comment>
<evidence type="ECO:0000313" key="3">
    <source>
        <dbReference type="Proteomes" id="UP001054837"/>
    </source>
</evidence>
<keyword evidence="1" id="KW-1133">Transmembrane helix</keyword>